<feature type="binding site" evidence="6">
    <location>
        <begin position="31"/>
        <end position="38"/>
    </location>
    <ligand>
        <name>ATP</name>
        <dbReference type="ChEBI" id="CHEBI:30616"/>
    </ligand>
</feature>
<dbReference type="InterPro" id="IPR027417">
    <property type="entry name" value="P-loop_NTPase"/>
</dbReference>
<dbReference type="Gene3D" id="1.20.1050.90">
    <property type="entry name" value="RecF/RecN/SMC, N-terminal domain"/>
    <property type="match status" value="1"/>
</dbReference>
<dbReference type="Pfam" id="PF13476">
    <property type="entry name" value="AAA_23"/>
    <property type="match status" value="1"/>
</dbReference>
<comment type="subcellular location">
    <subcellularLocation>
        <location evidence="6 7">Cytoplasm</location>
    </subcellularLocation>
</comment>
<dbReference type="EMBL" id="SCKX01000001">
    <property type="protein sequence ID" value="RWZ78366.1"/>
    <property type="molecule type" value="Genomic_DNA"/>
</dbReference>
<dbReference type="Proteomes" id="UP000289257">
    <property type="component" value="Unassembled WGS sequence"/>
</dbReference>
<gene>
    <name evidence="6" type="primary">recF</name>
    <name evidence="9" type="ORF">EOT05_01205</name>
</gene>
<dbReference type="GO" id="GO:0009432">
    <property type="term" value="P:SOS response"/>
    <property type="evidence" value="ECO:0007669"/>
    <property type="project" value="UniProtKB-UniRule"/>
</dbReference>
<dbReference type="InterPro" id="IPR018078">
    <property type="entry name" value="DNA-binding_RecF_CS"/>
</dbReference>
<dbReference type="PANTHER" id="PTHR32182">
    <property type="entry name" value="DNA REPLICATION AND REPAIR PROTEIN RECF"/>
    <property type="match status" value="1"/>
</dbReference>
<proteinExistence type="inferred from homology"/>
<evidence type="ECO:0000256" key="4">
    <source>
        <dbReference type="ARBA" id="ARBA00022840"/>
    </source>
</evidence>
<protein>
    <recommendedName>
        <fullName evidence="6 7">DNA replication and repair protein RecF</fullName>
    </recommendedName>
</protein>
<comment type="similarity">
    <text evidence="6 7">Belongs to the RecF family.</text>
</comment>
<evidence type="ECO:0000313" key="9">
    <source>
        <dbReference type="EMBL" id="RWZ78366.1"/>
    </source>
</evidence>
<dbReference type="PANTHER" id="PTHR32182:SF0">
    <property type="entry name" value="DNA REPLICATION AND REPAIR PROTEIN RECF"/>
    <property type="match status" value="1"/>
</dbReference>
<keyword evidence="3 6" id="KW-0547">Nucleotide-binding</keyword>
<dbReference type="GO" id="GO:0005524">
    <property type="term" value="F:ATP binding"/>
    <property type="evidence" value="ECO:0007669"/>
    <property type="project" value="UniProtKB-UniRule"/>
</dbReference>
<dbReference type="SUPFAM" id="SSF52540">
    <property type="entry name" value="P-loop containing nucleoside triphosphate hydrolases"/>
    <property type="match status" value="1"/>
</dbReference>
<accession>A0A4Q0AH94</accession>
<dbReference type="PROSITE" id="PS00618">
    <property type="entry name" value="RECF_2"/>
    <property type="match status" value="1"/>
</dbReference>
<keyword evidence="10" id="KW-1185">Reference proteome</keyword>
<dbReference type="InterPro" id="IPR042174">
    <property type="entry name" value="RecF_2"/>
</dbReference>
<comment type="caution">
    <text evidence="9">The sequence shown here is derived from an EMBL/GenBank/DDBJ whole genome shotgun (WGS) entry which is preliminary data.</text>
</comment>
<dbReference type="SMART" id="SM00382">
    <property type="entry name" value="AAA"/>
    <property type="match status" value="1"/>
</dbReference>
<keyword evidence="6 7" id="KW-0742">SOS response</keyword>
<evidence type="ECO:0000256" key="6">
    <source>
        <dbReference type="HAMAP-Rule" id="MF_00365"/>
    </source>
</evidence>
<reference evidence="9" key="1">
    <citation type="submission" date="2019-01" db="EMBL/GenBank/DDBJ databases">
        <title>Genomic signatures and co-occurrence patterns of the ultra-small Saccharimodia (Patescibacteria phylum) suggest a symbiotic lifestyle.</title>
        <authorList>
            <person name="Lemos L."/>
            <person name="Medeiros J."/>
            <person name="Andreote F."/>
            <person name="Fernandes G."/>
            <person name="Varani A."/>
            <person name="Oliveira G."/>
            <person name="Pylro V."/>
        </authorList>
    </citation>
    <scope>NUCLEOTIDE SEQUENCE [LARGE SCALE GENOMIC DNA]</scope>
    <source>
        <strain evidence="9">AMD02</strain>
    </source>
</reference>
<evidence type="ECO:0000256" key="5">
    <source>
        <dbReference type="ARBA" id="ARBA00023125"/>
    </source>
</evidence>
<dbReference type="InterPro" id="IPR003593">
    <property type="entry name" value="AAA+_ATPase"/>
</dbReference>
<dbReference type="GO" id="GO:0003697">
    <property type="term" value="F:single-stranded DNA binding"/>
    <property type="evidence" value="ECO:0007669"/>
    <property type="project" value="UniProtKB-UniRule"/>
</dbReference>
<name>A0A4Q0AH94_9BACT</name>
<dbReference type="AlphaFoldDB" id="A0A4Q0AH94"/>
<feature type="domain" description="AAA+ ATPase" evidence="8">
    <location>
        <begin position="23"/>
        <end position="347"/>
    </location>
</feature>
<dbReference type="GO" id="GO:0016887">
    <property type="term" value="F:ATP hydrolysis activity"/>
    <property type="evidence" value="ECO:0007669"/>
    <property type="project" value="InterPro"/>
</dbReference>
<dbReference type="GO" id="GO:0005737">
    <property type="term" value="C:cytoplasm"/>
    <property type="evidence" value="ECO:0007669"/>
    <property type="project" value="UniProtKB-SubCell"/>
</dbReference>
<keyword evidence="5 6" id="KW-0238">DNA-binding</keyword>
<evidence type="ECO:0000256" key="1">
    <source>
        <dbReference type="ARBA" id="ARBA00022490"/>
    </source>
</evidence>
<dbReference type="HAMAP" id="MF_00365">
    <property type="entry name" value="RecF"/>
    <property type="match status" value="1"/>
</dbReference>
<evidence type="ECO:0000256" key="7">
    <source>
        <dbReference type="RuleBase" id="RU000578"/>
    </source>
</evidence>
<comment type="function">
    <text evidence="6 7">The RecF protein is involved in DNA metabolism; it is required for DNA replication and normal SOS inducibility. RecF binds preferentially to single-stranded, linear DNA. It also seems to bind ATP.</text>
</comment>
<dbReference type="InterPro" id="IPR001238">
    <property type="entry name" value="DNA-binding_RecF"/>
</dbReference>
<dbReference type="PROSITE" id="PS00617">
    <property type="entry name" value="RECF_1"/>
    <property type="match status" value="1"/>
</dbReference>
<evidence type="ECO:0000256" key="2">
    <source>
        <dbReference type="ARBA" id="ARBA00022705"/>
    </source>
</evidence>
<keyword evidence="6 7" id="KW-0227">DNA damage</keyword>
<keyword evidence="2 6" id="KW-0235">DNA replication</keyword>
<organism evidence="9 10">
    <name type="scientific">Candidatus Microsaccharimonas sossegonensis</name>
    <dbReference type="NCBI Taxonomy" id="2506948"/>
    <lineage>
        <taxon>Bacteria</taxon>
        <taxon>Candidatus Saccharimonadota</taxon>
        <taxon>Candidatus Saccharimonadia</taxon>
        <taxon>Candidatus Saccharimonadales</taxon>
        <taxon>Candidatus Saccharimonadaceae</taxon>
        <taxon>Candidatus Microsaccharimonas</taxon>
    </lineage>
</organism>
<keyword evidence="1 6" id="KW-0963">Cytoplasm</keyword>
<dbReference type="NCBIfam" id="TIGR00611">
    <property type="entry name" value="recf"/>
    <property type="match status" value="1"/>
</dbReference>
<dbReference type="GO" id="GO:0000731">
    <property type="term" value="P:DNA synthesis involved in DNA repair"/>
    <property type="evidence" value="ECO:0007669"/>
    <property type="project" value="TreeGrafter"/>
</dbReference>
<evidence type="ECO:0000259" key="8">
    <source>
        <dbReference type="SMART" id="SM00382"/>
    </source>
</evidence>
<dbReference type="GO" id="GO:0006302">
    <property type="term" value="P:double-strand break repair"/>
    <property type="evidence" value="ECO:0007669"/>
    <property type="project" value="InterPro"/>
</dbReference>
<keyword evidence="4 6" id="KW-0067">ATP-binding</keyword>
<dbReference type="Gene3D" id="3.40.50.300">
    <property type="entry name" value="P-loop containing nucleotide triphosphate hydrolases"/>
    <property type="match status" value="1"/>
</dbReference>
<evidence type="ECO:0000256" key="3">
    <source>
        <dbReference type="ARBA" id="ARBA00022741"/>
    </source>
</evidence>
<evidence type="ECO:0000313" key="10">
    <source>
        <dbReference type="Proteomes" id="UP000289257"/>
    </source>
</evidence>
<keyword evidence="6 7" id="KW-0234">DNA repair</keyword>
<sequence>MAVVSKVVVQNVRSHVHYTVNLAPGVTVITGPNGSGKTTLLESIYIALQGSSFKGSDNEVLRAESPWWKIDLLLDEQNKRTVKFDPNKATSRKQFIIDGKTTARLTPKNKYPIVLFEPEDLRLLNGSPARRRQFIDRFISQLNPLYSISLRKYERALRQRNNLLKRFNTSSDELFAWDITLAEHGAYLIEQRTMFIEKINSQLNSAYHDIAESNDEVSVHYSHTLVGDSKQKLLAELQVHIDRDKQLGNTSVGPHRHDVIFQLNRSPAISNASRGEVRTIILALKFLEVDIIEQLSGLKPLILLDDVFSELDLARQKALSDKTRQHQIVMTSTYIVSDSKRYHHVELI</sequence>
<dbReference type="InterPro" id="IPR038729">
    <property type="entry name" value="Rad50/SbcC_AAA"/>
</dbReference>
<dbReference type="GO" id="GO:0006260">
    <property type="term" value="P:DNA replication"/>
    <property type="evidence" value="ECO:0007669"/>
    <property type="project" value="UniProtKB-UniRule"/>
</dbReference>